<dbReference type="NCBIfam" id="TIGR02593">
    <property type="entry name" value="CRISPR_cas5"/>
    <property type="match status" value="1"/>
</dbReference>
<dbReference type="InterPro" id="IPR013422">
    <property type="entry name" value="CRISPR-assoc_prot_Cas5_N"/>
</dbReference>
<dbReference type="GO" id="GO:0043571">
    <property type="term" value="P:maintenance of CRISPR repeat elements"/>
    <property type="evidence" value="ECO:0007669"/>
    <property type="project" value="InterPro"/>
</dbReference>
<dbReference type="EMBL" id="CP059066">
    <property type="protein sequence ID" value="QSQ08303.1"/>
    <property type="molecule type" value="Genomic_DNA"/>
</dbReference>
<dbReference type="AlphaFoldDB" id="A0A8A0RJB9"/>
<reference evidence="2" key="1">
    <citation type="submission" date="2020-07" db="EMBL/GenBank/DDBJ databases">
        <title>Koleobacter methoxysyntrophicus gen. nov., sp. nov., a novel anaerobic bacterium isolated from deep subsurface oil field and proposal of Koleobacterales ord. nov. in the phylum Firmicutes.</title>
        <authorList>
            <person name="Sakamoto S."/>
            <person name="Tamaki H."/>
        </authorList>
    </citation>
    <scope>NUCLEOTIDE SEQUENCE</scope>
    <source>
        <strain evidence="2">NRmbB1</strain>
    </source>
</reference>
<evidence type="ECO:0000313" key="3">
    <source>
        <dbReference type="Proteomes" id="UP000662904"/>
    </source>
</evidence>
<dbReference type="GO" id="GO:0051607">
    <property type="term" value="P:defense response to virus"/>
    <property type="evidence" value="ECO:0007669"/>
    <property type="project" value="UniProtKB-KW"/>
</dbReference>
<sequence length="246" mass="27856">MKNLLSLDIAGKMAHFRKFYTNSSSLSYPFPPRTTIIGMLAAILGIERDGYYDLFSRESAKIGVRIMGSSRSIIQTVNYINTKELRHLDGSGGGTQIPLEIILPLDFSNLLVYRIFLTHEDPGVVKEIFSLARERRTKFPLYFGLTEFTAWIQGVCLYEHEDFEFLKSDGEEVGVFTVLPAKNIQEFSELISGIKVHKDRIPLDFTTKRTLSGACSVIWEATGKPLKLKIKGEFFRTPEESGVFLE</sequence>
<keyword evidence="1" id="KW-0051">Antiviral defense</keyword>
<dbReference type="RefSeq" id="WP_241754973.1">
    <property type="nucleotide sequence ID" value="NZ_CP059066.1"/>
</dbReference>
<evidence type="ECO:0000256" key="1">
    <source>
        <dbReference type="ARBA" id="ARBA00023118"/>
    </source>
</evidence>
<dbReference type="InterPro" id="IPR021124">
    <property type="entry name" value="CRISPR-assoc_prot_Cas5"/>
</dbReference>
<keyword evidence="3" id="KW-1185">Reference proteome</keyword>
<evidence type="ECO:0008006" key="4">
    <source>
        <dbReference type="Google" id="ProtNLM"/>
    </source>
</evidence>
<accession>A0A8A0RJB9</accession>
<protein>
    <recommendedName>
        <fullName evidence="4">CRISPR-associated protein Cas5</fullName>
    </recommendedName>
</protein>
<dbReference type="Pfam" id="PF09704">
    <property type="entry name" value="Cas_Cas5d"/>
    <property type="match status" value="1"/>
</dbReference>
<name>A0A8A0RJB9_9FIRM</name>
<gene>
    <name evidence="2" type="ORF">H0A61_00623</name>
</gene>
<dbReference type="KEGG" id="kme:H0A61_00623"/>
<organism evidence="2 3">
    <name type="scientific">Koleobacter methoxysyntrophicus</name>
    <dbReference type="NCBI Taxonomy" id="2751313"/>
    <lineage>
        <taxon>Bacteria</taxon>
        <taxon>Bacillati</taxon>
        <taxon>Bacillota</taxon>
        <taxon>Clostridia</taxon>
        <taxon>Koleobacterales</taxon>
        <taxon>Koleobacteraceae</taxon>
        <taxon>Koleobacter</taxon>
    </lineage>
</organism>
<dbReference type="Proteomes" id="UP000662904">
    <property type="component" value="Chromosome"/>
</dbReference>
<proteinExistence type="predicted"/>
<evidence type="ECO:0000313" key="2">
    <source>
        <dbReference type="EMBL" id="QSQ08303.1"/>
    </source>
</evidence>
<dbReference type="Gene3D" id="3.30.70.2660">
    <property type="match status" value="1"/>
</dbReference>